<dbReference type="Proteomes" id="UP001060085">
    <property type="component" value="Linkage Group LG04"/>
</dbReference>
<name>A0ACC0B2V9_CATRO</name>
<protein>
    <submittedName>
        <fullName evidence="1">Uncharacterized protein</fullName>
    </submittedName>
</protein>
<organism evidence="1 2">
    <name type="scientific">Catharanthus roseus</name>
    <name type="common">Madagascar periwinkle</name>
    <name type="synonym">Vinca rosea</name>
    <dbReference type="NCBI Taxonomy" id="4058"/>
    <lineage>
        <taxon>Eukaryota</taxon>
        <taxon>Viridiplantae</taxon>
        <taxon>Streptophyta</taxon>
        <taxon>Embryophyta</taxon>
        <taxon>Tracheophyta</taxon>
        <taxon>Spermatophyta</taxon>
        <taxon>Magnoliopsida</taxon>
        <taxon>eudicotyledons</taxon>
        <taxon>Gunneridae</taxon>
        <taxon>Pentapetalae</taxon>
        <taxon>asterids</taxon>
        <taxon>lamiids</taxon>
        <taxon>Gentianales</taxon>
        <taxon>Apocynaceae</taxon>
        <taxon>Rauvolfioideae</taxon>
        <taxon>Vinceae</taxon>
        <taxon>Catharanthinae</taxon>
        <taxon>Catharanthus</taxon>
    </lineage>
</organism>
<proteinExistence type="predicted"/>
<evidence type="ECO:0000313" key="2">
    <source>
        <dbReference type="Proteomes" id="UP001060085"/>
    </source>
</evidence>
<dbReference type="EMBL" id="CM044704">
    <property type="protein sequence ID" value="KAI5666978.1"/>
    <property type="molecule type" value="Genomic_DNA"/>
</dbReference>
<accession>A0ACC0B2V9</accession>
<reference evidence="2" key="1">
    <citation type="journal article" date="2023" name="Nat. Plants">
        <title>Single-cell RNA sequencing provides a high-resolution roadmap for understanding the multicellular compartmentation of specialized metabolism.</title>
        <authorList>
            <person name="Sun S."/>
            <person name="Shen X."/>
            <person name="Li Y."/>
            <person name="Li Y."/>
            <person name="Wang S."/>
            <person name="Li R."/>
            <person name="Zhang H."/>
            <person name="Shen G."/>
            <person name="Guo B."/>
            <person name="Wei J."/>
            <person name="Xu J."/>
            <person name="St-Pierre B."/>
            <person name="Chen S."/>
            <person name="Sun C."/>
        </authorList>
    </citation>
    <scope>NUCLEOTIDE SEQUENCE [LARGE SCALE GENOMIC DNA]</scope>
</reference>
<gene>
    <name evidence="1" type="ORF">M9H77_16831</name>
</gene>
<evidence type="ECO:0000313" key="1">
    <source>
        <dbReference type="EMBL" id="KAI5666978.1"/>
    </source>
</evidence>
<keyword evidence="2" id="KW-1185">Reference proteome</keyword>
<comment type="caution">
    <text evidence="1">The sequence shown here is derived from an EMBL/GenBank/DDBJ whole genome shotgun (WGS) entry which is preliminary data.</text>
</comment>
<sequence>MMESRMDQYEIMEQIGRGAFGAAILVNHKLERKKYVLKKIRLARQTERCRRSAHQEMALIARIQHPYIVEFKEAWVEKGCYVCIVTGYCEGGDMAELMKKANGQYFPEEKLLKWFTQLLLAVEYLHSKFVLHRDLKCSNIFLTKDQDVRLGDFGLAKTLKADDLASSVVGTPNYMCPELLADIPYGFKSDIWSLGCCMYEMAAHRPAFKAFDMAGLISKINRSSIGPLPSCYSPSLKTLIKGMLRKNPEHRPSASEVLKHPYLQPYVDQYRPSFSSPPANAPERHLTNACDGRKSMAESQSSNSSCSDRDSLLSCERNVQAVGVNYDNRTSDVDLVSADDDPSFAYVLQNDEHGTEMCTEGIEDGEGIKPFPDEQKRETEVKQPRTIKNIMMALKEGKARESSSPMRGNRIKAAGISTQRSNTEAILKVPRQISPVTPVSKANTETPPSVSAKTCSDPVKRPHAMHSLKHQLPVTDSTPKTRPRHETVPLVPVRHIAEDGFSLRTRQKTPPNLVRRSSFPGRMKQVGCDTPVTVDSKVVALDNAEDSERLPSPVPNGYYTHVSRETVHQSQKAVVRGSRALPTDSSNSASSSVSIQAFDLCDDATTTPFINLTEQILRSHERAIETESIESQPSFSVNSSVHSETPENSIRENHVYHNKHIGCTVEENLQHSHHQNMEPAIYIEKASSDVSLDTSVQHSGEMLPSKDENRIKRLTNSPDLSKPSIVASASSAEEKFLVKELLSPVPDVKSPTVHPVSSSQKNLLTDGGTVQENVIIEKPAANNFPPAFDDVIHVIRHSSFRVGSDQPAIDTVERSVNVGKLISVVKDDDIKTLAPPKSPSFSETVILRSNASENSISKEIDGENPRMPSSTVAPTLDIKDPSISSSPDPKSESSEAAKSTPAVVQEEAPSPAKEILDVKSFRQRAEALEGLLELSADLLQQNRLEELAVVLKPFGKDKVSPRETAIWLAKSLKGMMLEDSGRNS</sequence>